<dbReference type="Proteomes" id="UP001159363">
    <property type="component" value="Chromosome 16"/>
</dbReference>
<accession>A0ABQ9G2E6</accession>
<evidence type="ECO:0000313" key="2">
    <source>
        <dbReference type="EMBL" id="KAJ8865676.1"/>
    </source>
</evidence>
<keyword evidence="3" id="KW-1185">Reference proteome</keyword>
<organism evidence="2 3">
    <name type="scientific">Dryococelus australis</name>
    <dbReference type="NCBI Taxonomy" id="614101"/>
    <lineage>
        <taxon>Eukaryota</taxon>
        <taxon>Metazoa</taxon>
        <taxon>Ecdysozoa</taxon>
        <taxon>Arthropoda</taxon>
        <taxon>Hexapoda</taxon>
        <taxon>Insecta</taxon>
        <taxon>Pterygota</taxon>
        <taxon>Neoptera</taxon>
        <taxon>Polyneoptera</taxon>
        <taxon>Phasmatodea</taxon>
        <taxon>Verophasmatodea</taxon>
        <taxon>Anareolatae</taxon>
        <taxon>Phasmatidae</taxon>
        <taxon>Eurycanthinae</taxon>
        <taxon>Dryococelus</taxon>
    </lineage>
</organism>
<name>A0ABQ9G2E6_9NEOP</name>
<comment type="caution">
    <text evidence="2">The sequence shown here is derived from an EMBL/GenBank/DDBJ whole genome shotgun (WGS) entry which is preliminary data.</text>
</comment>
<feature type="compositionally biased region" description="Basic residues" evidence="1">
    <location>
        <begin position="46"/>
        <end position="55"/>
    </location>
</feature>
<evidence type="ECO:0000313" key="3">
    <source>
        <dbReference type="Proteomes" id="UP001159363"/>
    </source>
</evidence>
<sequence>MFIIVDVYSMLMSLSPCCSIRKEALQTKKKRKRQMRGRHKKEEFKRKSKNYRRKGSSVGVG</sequence>
<feature type="compositionally biased region" description="Basic residues" evidence="1">
    <location>
        <begin position="27"/>
        <end position="39"/>
    </location>
</feature>
<evidence type="ECO:0000256" key="1">
    <source>
        <dbReference type="SAM" id="MobiDB-lite"/>
    </source>
</evidence>
<feature type="non-terminal residue" evidence="2">
    <location>
        <position position="61"/>
    </location>
</feature>
<proteinExistence type="predicted"/>
<dbReference type="EMBL" id="JARBHB010000017">
    <property type="protein sequence ID" value="KAJ8865676.1"/>
    <property type="molecule type" value="Genomic_DNA"/>
</dbReference>
<protein>
    <submittedName>
        <fullName evidence="2">Uncharacterized protein</fullName>
    </submittedName>
</protein>
<feature type="region of interest" description="Disordered" evidence="1">
    <location>
        <begin position="25"/>
        <end position="61"/>
    </location>
</feature>
<reference evidence="2 3" key="1">
    <citation type="submission" date="2023-02" db="EMBL/GenBank/DDBJ databases">
        <title>LHISI_Scaffold_Assembly.</title>
        <authorList>
            <person name="Stuart O.P."/>
            <person name="Cleave R."/>
            <person name="Magrath M.J.L."/>
            <person name="Mikheyev A.S."/>
        </authorList>
    </citation>
    <scope>NUCLEOTIDE SEQUENCE [LARGE SCALE GENOMIC DNA]</scope>
    <source>
        <strain evidence="2">Daus_M_001</strain>
        <tissue evidence="2">Leg muscle</tissue>
    </source>
</reference>
<gene>
    <name evidence="2" type="ORF">PR048_033196</name>
</gene>